<dbReference type="Proteomes" id="UP000266634">
    <property type="component" value="Unassembled WGS sequence"/>
</dbReference>
<gene>
    <name evidence="1" type="ORF">DZF93_01135</name>
</gene>
<sequence>MLRQLLVLTQPPVVRVALLRVRTRLVRYHRAQRTRLRILDLPERVVDREPRRTCPGLVRRDEDVAVDAAK</sequence>
<name>A0A399N2D0_9MICO</name>
<evidence type="ECO:0000313" key="1">
    <source>
        <dbReference type="EMBL" id="RIJ44883.1"/>
    </source>
</evidence>
<comment type="caution">
    <text evidence="1">The sequence shown here is derived from an EMBL/GenBank/DDBJ whole genome shotgun (WGS) entry which is preliminary data.</text>
</comment>
<dbReference type="EMBL" id="QWEA01000012">
    <property type="protein sequence ID" value="RIJ44883.1"/>
    <property type="molecule type" value="Genomic_DNA"/>
</dbReference>
<accession>A0A399N2D0</accession>
<reference evidence="1 2" key="1">
    <citation type="submission" date="2018-08" db="EMBL/GenBank/DDBJ databases">
        <title>Genome Sequence of Clavibacter michiganensis Subspecies type strains, and the Atypical Peach-Colored Strains Isolated from Tomato.</title>
        <authorList>
            <person name="Osdaghi E."/>
            <person name="Portier P."/>
            <person name="Briand M."/>
            <person name="Jacques M.-A."/>
        </authorList>
    </citation>
    <scope>NUCLEOTIDE SEQUENCE [LARGE SCALE GENOMIC DNA]</scope>
    <source>
        <strain evidence="1 2">CFBP 6488</strain>
    </source>
</reference>
<proteinExistence type="predicted"/>
<dbReference type="AlphaFoldDB" id="A0A399N2D0"/>
<evidence type="ECO:0000313" key="2">
    <source>
        <dbReference type="Proteomes" id="UP000266634"/>
    </source>
</evidence>
<protein>
    <submittedName>
        <fullName evidence="1">Uncharacterized protein</fullName>
    </submittedName>
</protein>
<organism evidence="1 2">
    <name type="scientific">Clavibacter michiganensis subsp. insidiosus</name>
    <dbReference type="NCBI Taxonomy" id="33014"/>
    <lineage>
        <taxon>Bacteria</taxon>
        <taxon>Bacillati</taxon>
        <taxon>Actinomycetota</taxon>
        <taxon>Actinomycetes</taxon>
        <taxon>Micrococcales</taxon>
        <taxon>Microbacteriaceae</taxon>
        <taxon>Clavibacter</taxon>
    </lineage>
</organism>